<sequence>MDNAAPGPRRLCLLFTSLALLIGSQAPASAGGAGAPPPQAVSVPVNSLVSVGTHRLYISCMGKSRGSPTVLLDSGAGGDSSEWGQVQAGVAQFTRVCAYDRSGLGKSEAGPRPRTTRTVVSELRALLRNAKVPGPYIYVGHSISGFTARLFAQQAPQDVKGLVLVDTSNPDQFDRVLQLVGPQKEGEAAIIGALREEASMEMVPKEGLLLRRSADEVRPLGPFGKMPTVVLEHGKELLPPGTPISAAFQALWHQLQVKNATISSNTQLIVAKNSGHYIHKEQPELVIQSIRKVYDSVRGNTLLPACGQPEEMLGGECIKLP</sequence>
<feature type="signal peptide" evidence="1">
    <location>
        <begin position="1"/>
        <end position="28"/>
    </location>
</feature>
<organism evidence="3 4">
    <name type="scientific">Deinococcus metallilatus</name>
    <dbReference type="NCBI Taxonomy" id="1211322"/>
    <lineage>
        <taxon>Bacteria</taxon>
        <taxon>Thermotogati</taxon>
        <taxon>Deinococcota</taxon>
        <taxon>Deinococci</taxon>
        <taxon>Deinococcales</taxon>
        <taxon>Deinococcaceae</taxon>
        <taxon>Deinococcus</taxon>
    </lineage>
</organism>
<protein>
    <submittedName>
        <fullName evidence="3">Alpha/beta hydrolase</fullName>
    </submittedName>
</protein>
<dbReference type="Pfam" id="PF00561">
    <property type="entry name" value="Abhydrolase_1"/>
    <property type="match status" value="1"/>
</dbReference>
<dbReference type="Gene3D" id="3.40.50.1820">
    <property type="entry name" value="alpha/beta hydrolase"/>
    <property type="match status" value="1"/>
</dbReference>
<dbReference type="PANTHER" id="PTHR43798:SF33">
    <property type="entry name" value="HYDROLASE, PUTATIVE (AFU_ORTHOLOGUE AFUA_2G14860)-RELATED"/>
    <property type="match status" value="1"/>
</dbReference>
<feature type="domain" description="AB hydrolase-1" evidence="2">
    <location>
        <begin position="68"/>
        <end position="183"/>
    </location>
</feature>
<dbReference type="InterPro" id="IPR050266">
    <property type="entry name" value="AB_hydrolase_sf"/>
</dbReference>
<gene>
    <name evidence="3" type="ORF">FCS05_14005</name>
</gene>
<evidence type="ECO:0000256" key="1">
    <source>
        <dbReference type="SAM" id="SignalP"/>
    </source>
</evidence>
<evidence type="ECO:0000259" key="2">
    <source>
        <dbReference type="Pfam" id="PF00561"/>
    </source>
</evidence>
<dbReference type="EMBL" id="VBRC01000010">
    <property type="protein sequence ID" value="TLK24662.1"/>
    <property type="molecule type" value="Genomic_DNA"/>
</dbReference>
<reference evidence="3 4" key="1">
    <citation type="submission" date="2019-04" db="EMBL/GenBank/DDBJ databases">
        <title>Deinococcus metalilatus MA1002 mutant No.5.</title>
        <authorList>
            <person name="Park W."/>
            <person name="Park C."/>
        </authorList>
    </citation>
    <scope>NUCLEOTIDE SEQUENCE [LARGE SCALE GENOMIC DNA]</scope>
    <source>
        <strain evidence="3 4">MA1002-m5</strain>
    </source>
</reference>
<keyword evidence="1" id="KW-0732">Signal</keyword>
<accession>A0AAJ5F6W6</accession>
<dbReference type="Proteomes" id="UP000308000">
    <property type="component" value="Unassembled WGS sequence"/>
</dbReference>
<dbReference type="GO" id="GO:0016787">
    <property type="term" value="F:hydrolase activity"/>
    <property type="evidence" value="ECO:0007669"/>
    <property type="project" value="UniProtKB-KW"/>
</dbReference>
<proteinExistence type="predicted"/>
<dbReference type="RefSeq" id="WP_129118627.1">
    <property type="nucleotide sequence ID" value="NZ_CP038512.1"/>
</dbReference>
<dbReference type="AlphaFoldDB" id="A0AAJ5F6W6"/>
<comment type="caution">
    <text evidence="3">The sequence shown here is derived from an EMBL/GenBank/DDBJ whole genome shotgun (WGS) entry which is preliminary data.</text>
</comment>
<dbReference type="InterPro" id="IPR000073">
    <property type="entry name" value="AB_hydrolase_1"/>
</dbReference>
<name>A0AAJ5F6W6_9DEIO</name>
<dbReference type="PANTHER" id="PTHR43798">
    <property type="entry name" value="MONOACYLGLYCEROL LIPASE"/>
    <property type="match status" value="1"/>
</dbReference>
<dbReference type="InterPro" id="IPR029058">
    <property type="entry name" value="AB_hydrolase_fold"/>
</dbReference>
<keyword evidence="3" id="KW-0378">Hydrolase</keyword>
<feature type="chain" id="PRO_5042563208" evidence="1">
    <location>
        <begin position="29"/>
        <end position="321"/>
    </location>
</feature>
<dbReference type="GO" id="GO:0016020">
    <property type="term" value="C:membrane"/>
    <property type="evidence" value="ECO:0007669"/>
    <property type="project" value="TreeGrafter"/>
</dbReference>
<evidence type="ECO:0000313" key="4">
    <source>
        <dbReference type="Proteomes" id="UP000308000"/>
    </source>
</evidence>
<evidence type="ECO:0000313" key="3">
    <source>
        <dbReference type="EMBL" id="TLK24662.1"/>
    </source>
</evidence>
<dbReference type="SUPFAM" id="SSF53474">
    <property type="entry name" value="alpha/beta-Hydrolases"/>
    <property type="match status" value="1"/>
</dbReference>